<dbReference type="AlphaFoldDB" id="A0A2Z4INB8"/>
<dbReference type="Gene3D" id="3.90.550.10">
    <property type="entry name" value="Spore Coat Polysaccharide Biosynthesis Protein SpsA, Chain A"/>
    <property type="match status" value="1"/>
</dbReference>
<dbReference type="InterPro" id="IPR029044">
    <property type="entry name" value="Nucleotide-diphossugar_trans"/>
</dbReference>
<feature type="domain" description="Glycosyltransferase 2-like" evidence="1">
    <location>
        <begin position="5"/>
        <end position="107"/>
    </location>
</feature>
<sequence length="384" mass="44659">MNPAIVVIGYNRPQSLLRLLKSIAAAKYPSEPITLIISIDYYDGPRHDEVVGIAEEYDWKYGKKIVSVQKENLGLKAHILQCGDLTETYDSVVILEDDLIVSPQFYEFSSNAIQFYHSESRIAGISLYAYEYEELGWFKFYPRDIGTATYFMQWSSSWGQIWTRSQWREFRKWYTAKVDIEGINAPDQVKNWKNSWKKFHILYLVDTNRFFVFPYKSYTTLMDGAGTHHQHDTRTNNVALVGENKQPVEQKFSSFPNEDISYDSFFQPLSRSVFLEQTGKEMSVDFDLYGTKRLHNFKNELVFGMKHSDNPILKCSNKLIPLEDNLYHALEGEIYDLGYLHDLRPKSSVYLQGKKLYSSRKVFAISEMAKVVLYRVLSKMKVGG</sequence>
<dbReference type="RefSeq" id="WP_112785955.1">
    <property type="nucleotide sequence ID" value="NZ_CP030041.1"/>
</dbReference>
<dbReference type="Pfam" id="PF00535">
    <property type="entry name" value="Glycos_transf_2"/>
    <property type="match status" value="1"/>
</dbReference>
<dbReference type="Proteomes" id="UP000248688">
    <property type="component" value="Chromosome"/>
</dbReference>
<protein>
    <recommendedName>
        <fullName evidence="1">Glycosyltransferase 2-like domain-containing protein</fullName>
    </recommendedName>
</protein>
<name>A0A2Z4INB8_9BACT</name>
<dbReference type="KEGG" id="est:DN752_21870"/>
<dbReference type="OrthoDB" id="9785375at2"/>
<keyword evidence="3" id="KW-1185">Reference proteome</keyword>
<dbReference type="SUPFAM" id="SSF53448">
    <property type="entry name" value="Nucleotide-diphospho-sugar transferases"/>
    <property type="match status" value="1"/>
</dbReference>
<dbReference type="InterPro" id="IPR001173">
    <property type="entry name" value="Glyco_trans_2-like"/>
</dbReference>
<evidence type="ECO:0000313" key="3">
    <source>
        <dbReference type="Proteomes" id="UP000248688"/>
    </source>
</evidence>
<accession>A0A2Z4INB8</accession>
<evidence type="ECO:0000259" key="1">
    <source>
        <dbReference type="Pfam" id="PF00535"/>
    </source>
</evidence>
<dbReference type="EMBL" id="CP030041">
    <property type="protein sequence ID" value="AWW32582.1"/>
    <property type="molecule type" value="Genomic_DNA"/>
</dbReference>
<dbReference type="PANTHER" id="PTHR33604">
    <property type="entry name" value="OSJNBA0004B13.7 PROTEIN"/>
    <property type="match status" value="1"/>
</dbReference>
<reference evidence="2 3" key="1">
    <citation type="submission" date="2018-06" db="EMBL/GenBank/DDBJ databases">
        <title>Echinicola strongylocentroti sp. nov., isolated from a sea urchin Strongylocentrotus intermedius.</title>
        <authorList>
            <person name="Bae S.S."/>
        </authorList>
    </citation>
    <scope>NUCLEOTIDE SEQUENCE [LARGE SCALE GENOMIC DNA]</scope>
    <source>
        <strain evidence="2 3">MEBiC08714</strain>
    </source>
</reference>
<gene>
    <name evidence="2" type="ORF">DN752_21870</name>
</gene>
<organism evidence="2 3">
    <name type="scientific">Echinicola strongylocentroti</name>
    <dbReference type="NCBI Taxonomy" id="1795355"/>
    <lineage>
        <taxon>Bacteria</taxon>
        <taxon>Pseudomonadati</taxon>
        <taxon>Bacteroidota</taxon>
        <taxon>Cytophagia</taxon>
        <taxon>Cytophagales</taxon>
        <taxon>Cyclobacteriaceae</taxon>
        <taxon>Echinicola</taxon>
    </lineage>
</organism>
<evidence type="ECO:0000313" key="2">
    <source>
        <dbReference type="EMBL" id="AWW32582.1"/>
    </source>
</evidence>
<proteinExistence type="predicted"/>
<dbReference type="PANTHER" id="PTHR33604:SF3">
    <property type="entry name" value="OSJNBA0004B13.7 PROTEIN"/>
    <property type="match status" value="1"/>
</dbReference>